<dbReference type="AlphaFoldDB" id="A0A915VMP6"/>
<dbReference type="EMBL" id="AP026867">
    <property type="protein sequence ID" value="BDS09474.1"/>
    <property type="molecule type" value="Genomic_DNA"/>
</dbReference>
<accession>A0A915VMP6</accession>
<dbReference type="PANTHER" id="PTHR43540">
    <property type="entry name" value="PEROXYUREIDOACRYLATE/UREIDOACRYLATE AMIDOHYDROLASE-RELATED"/>
    <property type="match status" value="1"/>
</dbReference>
<evidence type="ECO:0000256" key="1">
    <source>
        <dbReference type="ARBA" id="ARBA00022801"/>
    </source>
</evidence>
<name>A0A915VMP6_9BACT</name>
<dbReference type="GO" id="GO:0016787">
    <property type="term" value="F:hydrolase activity"/>
    <property type="evidence" value="ECO:0007669"/>
    <property type="project" value="UniProtKB-KW"/>
</dbReference>
<dbReference type="RefSeq" id="WP_264790864.1">
    <property type="nucleotide sequence ID" value="NZ_AP026867.1"/>
</dbReference>
<dbReference type="Pfam" id="PF00857">
    <property type="entry name" value="Isochorismatase"/>
    <property type="match status" value="1"/>
</dbReference>
<evidence type="ECO:0000259" key="2">
    <source>
        <dbReference type="Pfam" id="PF00857"/>
    </source>
</evidence>
<proteinExistence type="predicted"/>
<dbReference type="Proteomes" id="UP001060919">
    <property type="component" value="Chromosome"/>
</dbReference>
<dbReference type="PANTHER" id="PTHR43540:SF1">
    <property type="entry name" value="ISOCHORISMATASE HYDROLASE"/>
    <property type="match status" value="1"/>
</dbReference>
<dbReference type="KEGG" id="aup:AsAng_0001720"/>
<dbReference type="InterPro" id="IPR000868">
    <property type="entry name" value="Isochorismatase-like_dom"/>
</dbReference>
<gene>
    <name evidence="3" type="ORF">AsAng_0001720</name>
</gene>
<dbReference type="SUPFAM" id="SSF52499">
    <property type="entry name" value="Isochorismatase-like hydrolases"/>
    <property type="match status" value="1"/>
</dbReference>
<organism evidence="3 4">
    <name type="scientific">Aureispira anguillae</name>
    <dbReference type="NCBI Taxonomy" id="2864201"/>
    <lineage>
        <taxon>Bacteria</taxon>
        <taxon>Pseudomonadati</taxon>
        <taxon>Bacteroidota</taxon>
        <taxon>Saprospiria</taxon>
        <taxon>Saprospirales</taxon>
        <taxon>Saprospiraceae</taxon>
        <taxon>Aureispira</taxon>
    </lineage>
</organism>
<dbReference type="InterPro" id="IPR036380">
    <property type="entry name" value="Isochorismatase-like_sf"/>
</dbReference>
<dbReference type="InterPro" id="IPR050272">
    <property type="entry name" value="Isochorismatase-like_hydrls"/>
</dbReference>
<protein>
    <submittedName>
        <fullName evidence="3">Cysteine hydrolase</fullName>
    </submittedName>
</protein>
<dbReference type="CDD" id="cd00431">
    <property type="entry name" value="cysteine_hydrolases"/>
    <property type="match status" value="1"/>
</dbReference>
<feature type="domain" description="Isochorismatase-like" evidence="2">
    <location>
        <begin position="44"/>
        <end position="199"/>
    </location>
</feature>
<reference evidence="3" key="1">
    <citation type="submission" date="2022-09" db="EMBL/GenBank/DDBJ databases">
        <title>Aureispira anguillicida sp. nov., isolated from Leptocephalus of Japanese eel Anguilla japonica.</title>
        <authorList>
            <person name="Yuasa K."/>
            <person name="Mekata T."/>
            <person name="Ikunari K."/>
        </authorList>
    </citation>
    <scope>NUCLEOTIDE SEQUENCE</scope>
    <source>
        <strain evidence="3">EL160426</strain>
    </source>
</reference>
<evidence type="ECO:0000313" key="4">
    <source>
        <dbReference type="Proteomes" id="UP001060919"/>
    </source>
</evidence>
<dbReference type="Gene3D" id="3.40.50.850">
    <property type="entry name" value="Isochorismatase-like"/>
    <property type="match status" value="1"/>
</dbReference>
<sequence length="217" mass="24792">MKVVFGIGAVILLSLVVCIYRLECIQRAISKGIPIDQSKRLNHALLIIDLQKDLTSPDGKMPMDLTQTDQIIERLNKYLKTFLKPNTIVIYIQQQYEKNWLLNVLTNNALLEQSRGVQLDERLIGLKGAFYLKKQLRDAFSNPKLDEILAHNKVGHLWISGIDASYCVNSTIEAAQQRNYKITVLEDLVGAKTKQKLAKQMIKWKKKSIRIQSTTVE</sequence>
<keyword evidence="1 3" id="KW-0378">Hydrolase</keyword>
<keyword evidence="4" id="KW-1185">Reference proteome</keyword>
<evidence type="ECO:0000313" key="3">
    <source>
        <dbReference type="EMBL" id="BDS09474.1"/>
    </source>
</evidence>